<dbReference type="Pfam" id="PF01738">
    <property type="entry name" value="DLH"/>
    <property type="match status" value="1"/>
</dbReference>
<dbReference type="InterPro" id="IPR029058">
    <property type="entry name" value="AB_hydrolase_fold"/>
</dbReference>
<dbReference type="EMBL" id="VFOF01000001">
    <property type="protein sequence ID" value="TQL16566.1"/>
    <property type="molecule type" value="Genomic_DNA"/>
</dbReference>
<evidence type="ECO:0000259" key="1">
    <source>
        <dbReference type="Pfam" id="PF01738"/>
    </source>
</evidence>
<comment type="caution">
    <text evidence="2">The sequence shown here is derived from an EMBL/GenBank/DDBJ whole genome shotgun (WGS) entry which is preliminary data.</text>
</comment>
<dbReference type="GO" id="GO:0016787">
    <property type="term" value="F:hydrolase activity"/>
    <property type="evidence" value="ECO:0007669"/>
    <property type="project" value="InterPro"/>
</dbReference>
<organism evidence="2 3">
    <name type="scientific">Zymomonas mobilis</name>
    <dbReference type="NCBI Taxonomy" id="542"/>
    <lineage>
        <taxon>Bacteria</taxon>
        <taxon>Pseudomonadati</taxon>
        <taxon>Pseudomonadota</taxon>
        <taxon>Alphaproteobacteria</taxon>
        <taxon>Sphingomonadales</taxon>
        <taxon>Zymomonadaceae</taxon>
        <taxon>Zymomonas</taxon>
    </lineage>
</organism>
<reference evidence="2 3" key="1">
    <citation type="submission" date="2019-06" db="EMBL/GenBank/DDBJ databases">
        <title>Genome sequencing of Zymomonas mobilis strains for genetic engineering and biofuel applications.</title>
        <authorList>
            <person name="Teravest M."/>
        </authorList>
    </citation>
    <scope>NUCLEOTIDE SEQUENCE [LARGE SCALE GENOMIC DNA]</scope>
    <source>
        <strain evidence="2 3">AN0101</strain>
    </source>
</reference>
<dbReference type="PANTHER" id="PTHR46623:SF6">
    <property type="entry name" value="ALPHA_BETA-HYDROLASES SUPERFAMILY PROTEIN"/>
    <property type="match status" value="1"/>
</dbReference>
<accession>A0A542VZ13</accession>
<dbReference type="InterPro" id="IPR002925">
    <property type="entry name" value="Dienelactn_hydro"/>
</dbReference>
<proteinExistence type="predicted"/>
<dbReference type="AlphaFoldDB" id="A0A542VZ13"/>
<protein>
    <submittedName>
        <fullName evidence="2">Carboxymethylenebutenolidase</fullName>
    </submittedName>
</protein>
<dbReference type="InterPro" id="IPR051049">
    <property type="entry name" value="Dienelactone_hydrolase-like"/>
</dbReference>
<evidence type="ECO:0000313" key="2">
    <source>
        <dbReference type="EMBL" id="TQL16566.1"/>
    </source>
</evidence>
<dbReference type="Gene3D" id="3.40.50.1820">
    <property type="entry name" value="alpha/beta hydrolase"/>
    <property type="match status" value="1"/>
</dbReference>
<gene>
    <name evidence="2" type="ORF">FBY58_0102</name>
</gene>
<sequence>MGQKITIPSVDKNRRISAYQAAPEHKPKAVIVVIPEIFGINEGIRLRVDRWAKAGYWAIAADIFWNIAPDVELDPDIPEQMQQAMAYYQKLENKEALMTIEAAIAYARSQQPDSKIATVGYYLGGFLSFLLAAEEKVEAAVCYYGVDIDQNLSAMKANHPPIMLHFGDQDNFVSEAAIKVIHSAFQNQPDALFYLYSDAGHGFATEKGKRRAEKAARLADQRSFDFIERVLS</sequence>
<feature type="domain" description="Dienelactone hydrolase" evidence="1">
    <location>
        <begin position="16"/>
        <end position="230"/>
    </location>
</feature>
<dbReference type="PANTHER" id="PTHR46623">
    <property type="entry name" value="CARBOXYMETHYLENEBUTENOLIDASE-RELATED"/>
    <property type="match status" value="1"/>
</dbReference>
<name>A0A542VZ13_ZYMMB</name>
<dbReference type="RefSeq" id="WP_141918898.1">
    <property type="nucleotide sequence ID" value="NZ_VFOF01000001.1"/>
</dbReference>
<dbReference type="OrthoDB" id="9771666at2"/>
<evidence type="ECO:0000313" key="3">
    <source>
        <dbReference type="Proteomes" id="UP000316887"/>
    </source>
</evidence>
<dbReference type="Proteomes" id="UP000316887">
    <property type="component" value="Unassembled WGS sequence"/>
</dbReference>
<dbReference type="SUPFAM" id="SSF53474">
    <property type="entry name" value="alpha/beta-Hydrolases"/>
    <property type="match status" value="1"/>
</dbReference>